<dbReference type="PANTHER" id="PTHR23244">
    <property type="entry name" value="KELCH REPEAT DOMAIN"/>
    <property type="match status" value="1"/>
</dbReference>
<accession>G0UD52</accession>
<evidence type="ECO:0000313" key="2">
    <source>
        <dbReference type="EMBL" id="CCC53762.1"/>
    </source>
</evidence>
<organism evidence="2">
    <name type="scientific">Trypanosoma vivax (strain Y486)</name>
    <dbReference type="NCBI Taxonomy" id="1055687"/>
    <lineage>
        <taxon>Eukaryota</taxon>
        <taxon>Discoba</taxon>
        <taxon>Euglenozoa</taxon>
        <taxon>Kinetoplastea</taxon>
        <taxon>Metakinetoplastina</taxon>
        <taxon>Trypanosomatida</taxon>
        <taxon>Trypanosomatidae</taxon>
        <taxon>Trypanosoma</taxon>
        <taxon>Duttonella</taxon>
    </lineage>
</organism>
<dbReference type="EMBL" id="HE573027">
    <property type="protein sequence ID" value="CCC53762.1"/>
    <property type="molecule type" value="Genomic_DNA"/>
</dbReference>
<proteinExistence type="predicted"/>
<dbReference type="InterPro" id="IPR015915">
    <property type="entry name" value="Kelch-typ_b-propeller"/>
</dbReference>
<dbReference type="SUPFAM" id="SSF117281">
    <property type="entry name" value="Kelch motif"/>
    <property type="match status" value="1"/>
</dbReference>
<feature type="region of interest" description="Disordered" evidence="1">
    <location>
        <begin position="24"/>
        <end position="66"/>
    </location>
</feature>
<gene>
    <name evidence="2" type="ORF">TVY486_1112460</name>
</gene>
<dbReference type="Pfam" id="PF24681">
    <property type="entry name" value="Kelch_KLHDC2_KLHL20_DRC7"/>
    <property type="match status" value="1"/>
</dbReference>
<evidence type="ECO:0000256" key="1">
    <source>
        <dbReference type="SAM" id="MobiDB-lite"/>
    </source>
</evidence>
<name>G0UD52_TRYVY</name>
<dbReference type="PANTHER" id="PTHR23244:SF471">
    <property type="entry name" value="GUANINE NUCLEOTIDE-BINDING PROTEIN SUBUNIT BETA 1-RELATED"/>
    <property type="match status" value="1"/>
</dbReference>
<dbReference type="AlphaFoldDB" id="G0UD52"/>
<sequence>MQGWFQFGYDGFPTGEARRRFYRQRDDPCDSEEEQEVYNDTEESVHHYPLQESEEASSIEGDTHMEDDASRDQTIACSFPIHISPCETLPGLYGTGTVRLQADYCRHHEECDTCFLLHGGMETAARSPTNATEVLIFRGGVIGRHRSVTPMSIVSHDISLRAVAHSYINRLLGVDLLANLGSSAPQSPPRRFGHSAVLLLNSSLPKMLLNECCDQLEVYCTLVIGGAFASHVPRILQNLNVRDSVICEPWLCVTVLKGRRCRCRDEIPSVEPLPVTFMMDETTTVTQWTMHRPLSGMYGLASVPRVFATLTPWPMATGGSGPASYAYLGGTSNGWDPLPLFCLWLLKVDTSKWTVSTSLIETYGEEPQPRFAHSAVVVNSVEIYVFGGIGARGIYLNDLVALNCATRVWREIFTPSTFCVPPRAFHGSHLLRNSSIILVVGGEAGGGHEPSVLMFNIARLEWRSVVFPLLERALQFSLSSTIPTRRHRFIAAVRLLCEREQLLSSENRWCSGEVPQHLHRVSQDAGGAFVDRNRPPWSNQRRHHCHSTYSATANGPSNTGTVPSLAERYFAAAHGSLVQCLGVRGGVAILGGTSSPGVCIVSWIPSREYTLKESTVLWICTYRTQPFKLLVRHGNTHCHRDFHVGDSGQESVVYVDLATLAGRSVAEDQLEQWQRDARKRSHSQRF</sequence>
<dbReference type="VEuPathDB" id="TriTrypDB:TvY486_1112460"/>
<reference evidence="2" key="1">
    <citation type="journal article" date="2012" name="Proc. Natl. Acad. Sci. U.S.A.">
        <title>Antigenic diversity is generated by distinct evolutionary mechanisms in African trypanosome species.</title>
        <authorList>
            <person name="Jackson A.P."/>
            <person name="Berry A."/>
            <person name="Aslett M."/>
            <person name="Allison H.C."/>
            <person name="Burton P."/>
            <person name="Vavrova-Anderson J."/>
            <person name="Brown R."/>
            <person name="Browne H."/>
            <person name="Corton N."/>
            <person name="Hauser H."/>
            <person name="Gamble J."/>
            <person name="Gilderthorp R."/>
            <person name="Marcello L."/>
            <person name="McQuillan J."/>
            <person name="Otto T.D."/>
            <person name="Quail M.A."/>
            <person name="Sanders M.J."/>
            <person name="van Tonder A."/>
            <person name="Ginger M.L."/>
            <person name="Field M.C."/>
            <person name="Barry J.D."/>
            <person name="Hertz-Fowler C."/>
            <person name="Berriman M."/>
        </authorList>
    </citation>
    <scope>NUCLEOTIDE SEQUENCE</scope>
    <source>
        <strain evidence="2">Y486</strain>
    </source>
</reference>
<dbReference type="Gene3D" id="2.120.10.80">
    <property type="entry name" value="Kelch-type beta propeller"/>
    <property type="match status" value="1"/>
</dbReference>
<protein>
    <submittedName>
        <fullName evidence="2">Uncharacterized protein</fullName>
    </submittedName>
</protein>
<feature type="compositionally biased region" description="Acidic residues" evidence="1">
    <location>
        <begin position="29"/>
        <end position="42"/>
    </location>
</feature>